<keyword evidence="4" id="KW-0804">Transcription</keyword>
<dbReference type="EnsemblBacteria" id="ABA49563">
    <property type="protein sequence ID" value="ABA49563"/>
    <property type="gene ID" value="BURPS1710b_1155"/>
</dbReference>
<evidence type="ECO:0000313" key="7">
    <source>
        <dbReference type="Proteomes" id="UP000002700"/>
    </source>
</evidence>
<dbReference type="InterPro" id="IPR005119">
    <property type="entry name" value="LysR_subst-bd"/>
</dbReference>
<dbReference type="KEGG" id="bpm:BURPS1710b_1155"/>
<dbReference type="HOGENOM" id="CLU_039613_16_1_4"/>
<comment type="similarity">
    <text evidence="1">Belongs to the LysR transcriptional regulatory family.</text>
</comment>
<dbReference type="InterPro" id="IPR036390">
    <property type="entry name" value="WH_DNA-bd_sf"/>
</dbReference>
<dbReference type="PROSITE" id="PS50931">
    <property type="entry name" value="HTH_LYSR"/>
    <property type="match status" value="1"/>
</dbReference>
<evidence type="ECO:0000259" key="5">
    <source>
        <dbReference type="PROSITE" id="PS50931"/>
    </source>
</evidence>
<dbReference type="PANTHER" id="PTHR30537">
    <property type="entry name" value="HTH-TYPE TRANSCRIPTIONAL REGULATOR"/>
    <property type="match status" value="1"/>
</dbReference>
<evidence type="ECO:0000313" key="6">
    <source>
        <dbReference type="EMBL" id="ABA49563.1"/>
    </source>
</evidence>
<reference evidence="6 7" key="1">
    <citation type="submission" date="2005-09" db="EMBL/GenBank/DDBJ databases">
        <authorList>
            <person name="Woods D.E."/>
            <person name="Nierman W.C."/>
        </authorList>
    </citation>
    <scope>NUCLEOTIDE SEQUENCE [LARGE SCALE GENOMIC DNA]</scope>
    <source>
        <strain evidence="6 7">1710b</strain>
    </source>
</reference>
<dbReference type="PANTHER" id="PTHR30537:SF71">
    <property type="entry name" value="TRANSCRIPTIONAL REGULATORY PROTEIN"/>
    <property type="match status" value="1"/>
</dbReference>
<evidence type="ECO:0000256" key="4">
    <source>
        <dbReference type="ARBA" id="ARBA00023163"/>
    </source>
</evidence>
<protein>
    <submittedName>
        <fullName evidence="6">LysR substrate binding domain protein</fullName>
    </submittedName>
</protein>
<organism evidence="6 7">
    <name type="scientific">Burkholderia pseudomallei (strain 1710b)</name>
    <dbReference type="NCBI Taxonomy" id="320372"/>
    <lineage>
        <taxon>Bacteria</taxon>
        <taxon>Pseudomonadati</taxon>
        <taxon>Pseudomonadota</taxon>
        <taxon>Betaproteobacteria</taxon>
        <taxon>Burkholderiales</taxon>
        <taxon>Burkholderiaceae</taxon>
        <taxon>Burkholderia</taxon>
        <taxon>pseudomallei group</taxon>
    </lineage>
</organism>
<dbReference type="Pfam" id="PF00126">
    <property type="entry name" value="HTH_1"/>
    <property type="match status" value="1"/>
</dbReference>
<dbReference type="AlphaFoldDB" id="Q3JV36"/>
<accession>Q3JV36</accession>
<dbReference type="Gene3D" id="3.40.190.290">
    <property type="match status" value="1"/>
</dbReference>
<dbReference type="FunFam" id="1.10.10.10:FF:000001">
    <property type="entry name" value="LysR family transcriptional regulator"/>
    <property type="match status" value="1"/>
</dbReference>
<name>Q3JV36_BURP1</name>
<keyword evidence="3" id="KW-0238">DNA-binding</keyword>
<proteinExistence type="inferred from homology"/>
<dbReference type="InterPro" id="IPR000847">
    <property type="entry name" value="LysR_HTH_N"/>
</dbReference>
<dbReference type="GO" id="GO:0003700">
    <property type="term" value="F:DNA-binding transcription factor activity"/>
    <property type="evidence" value="ECO:0007669"/>
    <property type="project" value="InterPro"/>
</dbReference>
<dbReference type="GO" id="GO:0043565">
    <property type="term" value="F:sequence-specific DNA binding"/>
    <property type="evidence" value="ECO:0007669"/>
    <property type="project" value="TreeGrafter"/>
</dbReference>
<dbReference type="EMBL" id="CP000124">
    <property type="protein sequence ID" value="ABA49563.1"/>
    <property type="molecule type" value="Genomic_DNA"/>
</dbReference>
<evidence type="ECO:0000256" key="2">
    <source>
        <dbReference type="ARBA" id="ARBA00023015"/>
    </source>
</evidence>
<gene>
    <name evidence="6" type="ordered locus">BURPS1710b_1155</name>
</gene>
<feature type="domain" description="HTH lysR-type" evidence="5">
    <location>
        <begin position="34"/>
        <end position="91"/>
    </location>
</feature>
<dbReference type="Proteomes" id="UP000002700">
    <property type="component" value="Chromosome I"/>
</dbReference>
<evidence type="ECO:0000256" key="1">
    <source>
        <dbReference type="ARBA" id="ARBA00009437"/>
    </source>
</evidence>
<dbReference type="Pfam" id="PF03466">
    <property type="entry name" value="LysR_substrate"/>
    <property type="match status" value="1"/>
</dbReference>
<sequence>MRESENPASSKTSRGYTRIHPIPNLVKTPMREVNRFSEMAVFVQVIESCGFSAAGRRLDMTPSAISKFVQRLETRLGVRLLNRTTRKLQLTPEGAAFYERCVRILEDIADAEREATHGATPQGRVRINSHVPFGKHHLMPLLPEFQRRYPDITLDIVLSDSLVDPLDERSDIAIRSGALDDSRLVMRKLGGSRMVVVGAPAYLERNGVPATPDDLDRHNCIGLSGNAKAWPFVAEEGQRLLPSAGNLLLGDNESIREAAVSGLGLARLARFHVDADLDAGRLVPVLEAFNPGDEEEINAVFVGPSEHLPMRVHALLDFLKERIRIGPRAAGERGEASALGARAFVTRLR</sequence>
<dbReference type="SUPFAM" id="SSF46785">
    <property type="entry name" value="Winged helix' DNA-binding domain"/>
    <property type="match status" value="1"/>
</dbReference>
<keyword evidence="2" id="KW-0805">Transcription regulation</keyword>
<dbReference type="SUPFAM" id="SSF53850">
    <property type="entry name" value="Periplasmic binding protein-like II"/>
    <property type="match status" value="1"/>
</dbReference>
<dbReference type="InterPro" id="IPR058163">
    <property type="entry name" value="LysR-type_TF_proteobact-type"/>
</dbReference>
<dbReference type="Gene3D" id="1.10.10.10">
    <property type="entry name" value="Winged helix-like DNA-binding domain superfamily/Winged helix DNA-binding domain"/>
    <property type="match status" value="1"/>
</dbReference>
<dbReference type="InterPro" id="IPR036388">
    <property type="entry name" value="WH-like_DNA-bd_sf"/>
</dbReference>
<dbReference type="GO" id="GO:0006351">
    <property type="term" value="P:DNA-templated transcription"/>
    <property type="evidence" value="ECO:0007669"/>
    <property type="project" value="TreeGrafter"/>
</dbReference>
<evidence type="ECO:0000256" key="3">
    <source>
        <dbReference type="ARBA" id="ARBA00023125"/>
    </source>
</evidence>